<reference evidence="3 4" key="1">
    <citation type="journal article" date="2023" name="J. Hered.">
        <title>Chromosome-level genome of the wood stork (Mycteria americana) provides insight into avian chromosome evolution.</title>
        <authorList>
            <person name="Flamio R. Jr."/>
            <person name="Ramstad K.M."/>
        </authorList>
    </citation>
    <scope>NUCLEOTIDE SEQUENCE [LARGE SCALE GENOMIC DNA]</scope>
    <source>
        <strain evidence="3">JAX WOST 10</strain>
    </source>
</reference>
<accession>A0AAN7RP05</accession>
<dbReference type="PANTHER" id="PTHR33332">
    <property type="entry name" value="REVERSE TRANSCRIPTASE DOMAIN-CONTAINING PROTEIN"/>
    <property type="match status" value="1"/>
</dbReference>
<dbReference type="EMBL" id="JAUNZN010000019">
    <property type="protein sequence ID" value="KAK4810275.1"/>
    <property type="molecule type" value="Genomic_DNA"/>
</dbReference>
<dbReference type="InterPro" id="IPR043502">
    <property type="entry name" value="DNA/RNA_pol_sf"/>
</dbReference>
<keyword evidence="1" id="KW-0175">Coiled coil</keyword>
<evidence type="ECO:0000256" key="1">
    <source>
        <dbReference type="SAM" id="Coils"/>
    </source>
</evidence>
<dbReference type="SUPFAM" id="SSF56672">
    <property type="entry name" value="DNA/RNA polymerases"/>
    <property type="match status" value="1"/>
</dbReference>
<organism evidence="3 4">
    <name type="scientific">Mycteria americana</name>
    <name type="common">Wood stork</name>
    <dbReference type="NCBI Taxonomy" id="33587"/>
    <lineage>
        <taxon>Eukaryota</taxon>
        <taxon>Metazoa</taxon>
        <taxon>Chordata</taxon>
        <taxon>Craniata</taxon>
        <taxon>Vertebrata</taxon>
        <taxon>Euteleostomi</taxon>
        <taxon>Archelosauria</taxon>
        <taxon>Archosauria</taxon>
        <taxon>Dinosauria</taxon>
        <taxon>Saurischia</taxon>
        <taxon>Theropoda</taxon>
        <taxon>Coelurosauria</taxon>
        <taxon>Aves</taxon>
        <taxon>Neognathae</taxon>
        <taxon>Neoaves</taxon>
        <taxon>Aequornithes</taxon>
        <taxon>Ciconiiformes</taxon>
        <taxon>Ciconiidae</taxon>
        <taxon>Mycteria</taxon>
    </lineage>
</organism>
<dbReference type="Pfam" id="PF00078">
    <property type="entry name" value="RVT_1"/>
    <property type="match status" value="2"/>
</dbReference>
<dbReference type="CDD" id="cd01650">
    <property type="entry name" value="RT_nLTR_like"/>
    <property type="match status" value="1"/>
</dbReference>
<gene>
    <name evidence="3" type="ORF">QYF61_015305</name>
</gene>
<proteinExistence type="predicted"/>
<dbReference type="PROSITE" id="PS50878">
    <property type="entry name" value="RT_POL"/>
    <property type="match status" value="1"/>
</dbReference>
<feature type="domain" description="Reverse transcriptase" evidence="2">
    <location>
        <begin position="553"/>
        <end position="813"/>
    </location>
</feature>
<dbReference type="InterPro" id="IPR000477">
    <property type="entry name" value="RT_dom"/>
</dbReference>
<evidence type="ECO:0000313" key="3">
    <source>
        <dbReference type="EMBL" id="KAK4810275.1"/>
    </source>
</evidence>
<dbReference type="AlphaFoldDB" id="A0AAN7RP05"/>
<feature type="coiled-coil region" evidence="1">
    <location>
        <begin position="403"/>
        <end position="434"/>
    </location>
</feature>
<dbReference type="Proteomes" id="UP001333110">
    <property type="component" value="Unassembled WGS sequence"/>
</dbReference>
<sequence>MQHARWPGEPYNFTKFKKPETEDPQLIVYELKEKERTDLIHADKPVRLQSRAAEGKGSSVISKSQAEFVRASSESEYCLDGRAQRLVVNGVYSSWQPGTSGVPQGSVLGPPMFNIFINDLDEGIECTLKKFADDTKLCGSVDLLEGRKALQRDLDRLDRWAEANCMGFNKAKCWVLHLGHNNAMQHYRLGEEWLESCRVEKDLGMLVDSRLSMSQQCAQVAKKANGILACIRNSVASRSRAVIVPLYSALVRLQLEYCVQFWAPHYKRDIEVPEHVQRRATKLGKGLEHKADEERLRDLGLFSLEKRRLRGDLVALYNCLKGGCREVGVGLFSQVTSDRTRGNGLKLCQGRFRLDIRKFYFTERVIKHWNRLPREVVESPSLEVFKRHLDEVLRDMKKGQATQEEYRDLVKSSREKIRKAKAQLEIKLATVTRDNKKCYKYLNNKKMAKENLPPFLDVGGNVATKDEEKAEVLNAFFASVFNNQLSPGNSAPLSRKTRTESRINPPIIQEEAVNDLLCHLDTHKFTGPDGIHLRVLRELAEELAKPLSLIYQQSWLTGEVPDNWRLANVMPIYKKDLENYRPVSLTSVPGKLMEQFILSALNRHVQANQGIRPSQHGFMKGRSCLTNLISFYDKVTHLVDEGEAVDIIYLDFRKAFDTVSHSILLEKLGAHGLDGCTLRWVKNWLDGRAQRVVVNGVYSSRRPGTSGVPQGSVLGPPMFNIFINDLDGRIEGTLKKFADNTKLCGSVDLLEGRKALQRDLDRLDRWAEVNCMRFNKAKCWVLHLGHNNPMQRYRLGEEWLESCQAEKDLGVLVDNRLNMSQRCAQVAKKANGILACIRNSVASRTREVIVPLYSALVRPHLEYCVHFWAPHYKKNIELLERVQRRATKLGKGLEQKSYEERLRELGLFSLEKRRLRGDLIALYNYLKGGCREVGVGLFSQVTSDRMRGNGLKLRQERFRLGIRKNFFTERVIKHWNRLPREVVESPSLVSWFNPSWQLSPTQPLAHSPPVGWGRESEE</sequence>
<keyword evidence="4" id="KW-1185">Reference proteome</keyword>
<evidence type="ECO:0000313" key="4">
    <source>
        <dbReference type="Proteomes" id="UP001333110"/>
    </source>
</evidence>
<name>A0AAN7RP05_MYCAM</name>
<evidence type="ECO:0000259" key="2">
    <source>
        <dbReference type="PROSITE" id="PS50878"/>
    </source>
</evidence>
<protein>
    <recommendedName>
        <fullName evidence="2">Reverse transcriptase domain-containing protein</fullName>
    </recommendedName>
</protein>
<comment type="caution">
    <text evidence="3">The sequence shown here is derived from an EMBL/GenBank/DDBJ whole genome shotgun (WGS) entry which is preliminary data.</text>
</comment>